<dbReference type="InterPro" id="IPR003587">
    <property type="entry name" value="Hint_dom_N"/>
</dbReference>
<dbReference type="SUPFAM" id="SSF51294">
    <property type="entry name" value="Hedgehog/intein (Hint) domain"/>
    <property type="match status" value="1"/>
</dbReference>
<evidence type="ECO:0000259" key="3">
    <source>
        <dbReference type="SMART" id="SM00306"/>
    </source>
</evidence>
<dbReference type="Proteomes" id="UP000271162">
    <property type="component" value="Unassembled WGS sequence"/>
</dbReference>
<gene>
    <name evidence="4" type="ORF">NBR_LOCUS10916</name>
</gene>
<dbReference type="GO" id="GO:0016539">
    <property type="term" value="P:intein-mediated protein splicing"/>
    <property type="evidence" value="ECO:0007669"/>
    <property type="project" value="InterPro"/>
</dbReference>
<dbReference type="InterPro" id="IPR001767">
    <property type="entry name" value="Hedgehog_Hint"/>
</dbReference>
<evidence type="ECO:0000313" key="6">
    <source>
        <dbReference type="WBParaSite" id="NBR_0001091501-mRNA-1"/>
    </source>
</evidence>
<dbReference type="STRING" id="27835.A0A0N4Y4R5"/>
<sequence>MVRLLLFVTLLKPIYSSFCGTSAVPFSFERCDSSFESLACDSDNQWTAGIAPLVNVSSSPTALQCCTFEPLRMSSDRGVATVKPGQIVIGGEVIENDYQYAFDYISNIEKIMNSDGTVIYLVNLRRYLCPQEEPQRVPELVTLKPPPKAEQEIRRAPERLRAVPLRAVALQAEVLPANDPIPLQGNQVAFQEENVVVEEIIAQDATEITSTTEVTEEPTSPLPPVRPEPPLPAPIPPQQFIPEPIFYPAPAAPPPVPAYYGGGTSGYYCFTGDTKVNLIDGSEKRMDELNVQDWVQTLIGSEVKYAPVTFWLHKVPSQTADFLRIELSDGSDLKLTSKHFIYKTKCATDGDEVSAWFR</sequence>
<feature type="signal peptide" evidence="2">
    <location>
        <begin position="1"/>
        <end position="16"/>
    </location>
</feature>
<organism evidence="6">
    <name type="scientific">Nippostrongylus brasiliensis</name>
    <name type="common">Rat hookworm</name>
    <dbReference type="NCBI Taxonomy" id="27835"/>
    <lineage>
        <taxon>Eukaryota</taxon>
        <taxon>Metazoa</taxon>
        <taxon>Ecdysozoa</taxon>
        <taxon>Nematoda</taxon>
        <taxon>Chromadorea</taxon>
        <taxon>Rhabditida</taxon>
        <taxon>Rhabditina</taxon>
        <taxon>Rhabditomorpha</taxon>
        <taxon>Strongyloidea</taxon>
        <taxon>Heligmosomidae</taxon>
        <taxon>Nippostrongylus</taxon>
    </lineage>
</organism>
<dbReference type="Gene3D" id="2.170.16.10">
    <property type="entry name" value="Hedgehog/Intein (Hint) domain"/>
    <property type="match status" value="1"/>
</dbReference>
<keyword evidence="1" id="KW-0217">Developmental protein</keyword>
<dbReference type="InterPro" id="IPR036844">
    <property type="entry name" value="Hint_dom_sf"/>
</dbReference>
<dbReference type="PANTHER" id="PTHR46706:SF12">
    <property type="entry name" value="PROTEIN QUA-1-RELATED"/>
    <property type="match status" value="1"/>
</dbReference>
<dbReference type="OMA" id="QTAICEQ"/>
<dbReference type="WBParaSite" id="NBR_0001091501-mRNA-1">
    <property type="protein sequence ID" value="NBR_0001091501-mRNA-1"/>
    <property type="gene ID" value="NBR_0001091501"/>
</dbReference>
<dbReference type="PANTHER" id="PTHR46706">
    <property type="entry name" value="PROTEIN QUA-1-RELATED"/>
    <property type="match status" value="1"/>
</dbReference>
<feature type="chain" id="PRO_5043125352" evidence="2">
    <location>
        <begin position="17"/>
        <end position="358"/>
    </location>
</feature>
<dbReference type="EMBL" id="UYSL01020414">
    <property type="protein sequence ID" value="VDL74505.1"/>
    <property type="molecule type" value="Genomic_DNA"/>
</dbReference>
<dbReference type="AlphaFoldDB" id="A0A0N4Y4R5"/>
<keyword evidence="5" id="KW-1185">Reference proteome</keyword>
<evidence type="ECO:0000256" key="1">
    <source>
        <dbReference type="ARBA" id="ARBA00022473"/>
    </source>
</evidence>
<dbReference type="Pfam" id="PF01079">
    <property type="entry name" value="Hint"/>
    <property type="match status" value="1"/>
</dbReference>
<proteinExistence type="predicted"/>
<reference evidence="4 5" key="2">
    <citation type="submission" date="2018-11" db="EMBL/GenBank/DDBJ databases">
        <authorList>
            <consortium name="Pathogen Informatics"/>
        </authorList>
    </citation>
    <scope>NUCLEOTIDE SEQUENCE [LARGE SCALE GENOMIC DNA]</scope>
</reference>
<feature type="domain" description="Hint" evidence="3">
    <location>
        <begin position="267"/>
        <end position="357"/>
    </location>
</feature>
<evidence type="ECO:0000313" key="5">
    <source>
        <dbReference type="Proteomes" id="UP000271162"/>
    </source>
</evidence>
<dbReference type="InterPro" id="IPR052140">
    <property type="entry name" value="Dev_Signal_Hedgehog-like"/>
</dbReference>
<evidence type="ECO:0000256" key="2">
    <source>
        <dbReference type="SAM" id="SignalP"/>
    </source>
</evidence>
<dbReference type="GO" id="GO:0016540">
    <property type="term" value="P:protein autoprocessing"/>
    <property type="evidence" value="ECO:0007669"/>
    <property type="project" value="InterPro"/>
</dbReference>
<dbReference type="InterPro" id="IPR006141">
    <property type="entry name" value="Intein_N"/>
</dbReference>
<accession>A0A0N4Y4R5</accession>
<evidence type="ECO:0000313" key="4">
    <source>
        <dbReference type="EMBL" id="VDL74505.1"/>
    </source>
</evidence>
<dbReference type="SMART" id="SM00306">
    <property type="entry name" value="HintN"/>
    <property type="match status" value="1"/>
</dbReference>
<dbReference type="CDD" id="cd00081">
    <property type="entry name" value="Hint"/>
    <property type="match status" value="1"/>
</dbReference>
<dbReference type="PROSITE" id="PS50817">
    <property type="entry name" value="INTEIN_N_TER"/>
    <property type="match status" value="1"/>
</dbReference>
<protein>
    <submittedName>
        <fullName evidence="6">HintN domain-containing protein</fullName>
    </submittedName>
</protein>
<keyword evidence="2" id="KW-0732">Signal</keyword>
<reference evidence="6" key="1">
    <citation type="submission" date="2017-02" db="UniProtKB">
        <authorList>
            <consortium name="WormBaseParasite"/>
        </authorList>
    </citation>
    <scope>IDENTIFICATION</scope>
</reference>
<name>A0A0N4Y4R5_NIPBR</name>